<dbReference type="PANTHER" id="PTHR19871:SF14">
    <property type="entry name" value="DUF4062 DOMAIN-CONTAINING PROTEIN"/>
    <property type="match status" value="1"/>
</dbReference>
<evidence type="ECO:0000313" key="4">
    <source>
        <dbReference type="EMBL" id="OUT16976.1"/>
    </source>
</evidence>
<accession>A0A1Y5N7Y4</accession>
<dbReference type="GO" id="GO:0016887">
    <property type="term" value="F:ATP hydrolysis activity"/>
    <property type="evidence" value="ECO:0007669"/>
    <property type="project" value="InterPro"/>
</dbReference>
<dbReference type="PANTHER" id="PTHR19871">
    <property type="entry name" value="BETA TRANSDUCIN-RELATED PROTEIN"/>
    <property type="match status" value="1"/>
</dbReference>
<dbReference type="InterPro" id="IPR052752">
    <property type="entry name" value="NACHT-WD_repeat"/>
</dbReference>
<keyword evidence="1" id="KW-0175">Coiled coil</keyword>
<protein>
    <recommendedName>
        <fullName evidence="6">DUF4062 domain-containing protein</fullName>
    </recommendedName>
</protein>
<name>A0A1Y5N7Y4_9BACT</name>
<sequence length="1476" mass="174391">MKKIFRLFLSSTFSDFKLERELLQTRVFPEIQQYCENNGAVFQPIDLRWGIDQEAQLDQRTMEICLNEVKICKSYPYPNFIILSGNRYGWIPLPLKIEKKEFEAIVSNIQEDDKNLLHQWYFLDENQLDTSGKMLPTYRLKEIVGAEEWKKINSETKQKIFDSWYETENKIRQILQTGVARSRLSKKDTEKYFMSATHQEVAEYAKNGINKEHIFVFYRDEQQKAKNGDTENVKNFRYFIEEVLNPDNIYHETIENKEYLNNFCEKVLAFLKTKITQQLQELEQIAINEKDEHNKFKKEKLDTFVETISVSEAISNIIDFANNIDLHGSFLLYGKSGSGKTAIMAKSIDELEKNNKRVIYRFVGATSESTTISGLFSSIFEELGIKDCTIGNTSESFNKISEILGLLDEKIIIFIDGIEQLELDNMRDMSFIPENCKCKIIISALDDKRYTQESLACFELKKSSILSFKVKEISDFNKFVLKILKSFNRTIQEDQIRKLLFFSEGNRTPFYAVIACEELKRLSSKDVVMLANSQDYITQEFIENLSTLCHHDKFFIQKVLLYLAITDGLSENELLTLLNIDKEFIDKVAPEMFHKNLSHDLPLIHYSRFMSAMKPFLRIAKKDDTEVYVFTHREFKNAILIHYGDVIKSELISLLDGLSKIIVSKKFEFNRYSIIFADLLVKFLNTGIYDEILGISRNNLISNDATQATEWINKLDQYLYKYIDITSKSYNGIYLLNAVQIVRLFLEFLSQSQGNEKYMTDIAIRLSQETMSLTYDCKDFDSALKRIEDFFKIEQKIRTKNNDLIMMHFIMLIARAYIFYYSDTDKLNEAEELVDIAEKYMTDNPSIKNFGDVFYNKYFELQNTKALIYREKKEYKKANGIWFNIFFYTDFDLFKKGGSFDMDDLYKEKLEIKKYILPIDYLIYSINYAHSIFAELVDTTSLDIQEQYSCKTLLKKLLFNAATLSRYYYDNENSNLFKNYYIEAIGWIVALDILENSYFYDTGEAKCYYEEILEEHFGYISEKEKVDKSEIYFNVLNEFYVMLKQIIESKKEDFLIKERRIFSSLNYSSFKIFSLALKYPYRNNDFINSEQFVVITNFAVRKIIKNEVTENENITSFIDLFEYFDNLNRSDMTELLKKILLKMEEMWNGESLIDKKDDARALVICLYKYIIKHNLYNDLQLGLFNKIMFEDFGDTLHAKCYFKLNNSNEWKIYRNAVMLLNNEVPHTCDKNEKWNTFLLVVNLYDIYMQKDYFTANDVLNIVKAFTKSLYVKAEYNKYSEDFALFSNKLGQVMINCIKKIDKNFDDSLFGILDYFYCRHNSMYATNIVNDPDERILLLVAMKEKFDERYNKSLIEGDFFDQHEKRFLHRPYIDKNLPIATEYEKFLFAYCFCHYNNEAIILAAKKLLEVCQYTQTKLGNDKEAYFRLSYQMDIFCKILKRVNSDKKLRDDIEKEINKISLKIKELKDMGVVGDDCI</sequence>
<feature type="domain" description="ORC1/DEAH AAA+ ATPase" evidence="3">
    <location>
        <begin position="327"/>
        <end position="442"/>
    </location>
</feature>
<reference evidence="4 5" key="1">
    <citation type="submission" date="2017-04" db="EMBL/GenBank/DDBJ databases">
        <title>Complete genome of Campylobacter concisus ATCC 33237T and draft genomes for an additional eight well characterized C. concisus strains.</title>
        <authorList>
            <person name="Cornelius A.J."/>
            <person name="Miller W.G."/>
            <person name="Lastovica A.J."/>
            <person name="On S.L."/>
            <person name="French N.P."/>
            <person name="Vandenberg O."/>
            <person name="Biggs P.J."/>
        </authorList>
    </citation>
    <scope>NUCLEOTIDE SEQUENCE [LARGE SCALE GENOMIC DNA]</scope>
    <source>
        <strain evidence="4 5">Lasto127.99</strain>
    </source>
</reference>
<dbReference type="SUPFAM" id="SSF52540">
    <property type="entry name" value="P-loop containing nucleoside triphosphate hydrolases"/>
    <property type="match status" value="1"/>
</dbReference>
<evidence type="ECO:0000259" key="2">
    <source>
        <dbReference type="Pfam" id="PF13271"/>
    </source>
</evidence>
<comment type="caution">
    <text evidence="4">The sequence shown here is derived from an EMBL/GenBank/DDBJ whole genome shotgun (WGS) entry which is preliminary data.</text>
</comment>
<evidence type="ECO:0000256" key="1">
    <source>
        <dbReference type="SAM" id="Coils"/>
    </source>
</evidence>
<dbReference type="InterPro" id="IPR027417">
    <property type="entry name" value="P-loop_NTPase"/>
</dbReference>
<dbReference type="InterPro" id="IPR049945">
    <property type="entry name" value="AAA_22"/>
</dbReference>
<evidence type="ECO:0000313" key="5">
    <source>
        <dbReference type="Proteomes" id="UP000195893"/>
    </source>
</evidence>
<dbReference type="InterPro" id="IPR025139">
    <property type="entry name" value="DUF4062"/>
</dbReference>
<dbReference type="EMBL" id="NDYQ01000011">
    <property type="protein sequence ID" value="OUT16976.1"/>
    <property type="molecule type" value="Genomic_DNA"/>
</dbReference>
<gene>
    <name evidence="4" type="ORF">B9N60_07325</name>
</gene>
<evidence type="ECO:0000259" key="3">
    <source>
        <dbReference type="Pfam" id="PF13401"/>
    </source>
</evidence>
<dbReference type="Gene3D" id="3.40.50.300">
    <property type="entry name" value="P-loop containing nucleotide triphosphate hydrolases"/>
    <property type="match status" value="1"/>
</dbReference>
<dbReference type="Pfam" id="PF13271">
    <property type="entry name" value="DUF4062"/>
    <property type="match status" value="1"/>
</dbReference>
<dbReference type="Pfam" id="PF13401">
    <property type="entry name" value="AAA_22"/>
    <property type="match status" value="1"/>
</dbReference>
<feature type="coiled-coil region" evidence="1">
    <location>
        <begin position="272"/>
        <end position="299"/>
    </location>
</feature>
<organism evidence="4 5">
    <name type="scientific">Campylobacter concisus</name>
    <dbReference type="NCBI Taxonomy" id="199"/>
    <lineage>
        <taxon>Bacteria</taxon>
        <taxon>Pseudomonadati</taxon>
        <taxon>Campylobacterota</taxon>
        <taxon>Epsilonproteobacteria</taxon>
        <taxon>Campylobacterales</taxon>
        <taxon>Campylobacteraceae</taxon>
        <taxon>Campylobacter</taxon>
    </lineage>
</organism>
<proteinExistence type="predicted"/>
<feature type="domain" description="DUF4062" evidence="2">
    <location>
        <begin position="6"/>
        <end position="91"/>
    </location>
</feature>
<dbReference type="Proteomes" id="UP000195893">
    <property type="component" value="Unassembled WGS sequence"/>
</dbReference>
<evidence type="ECO:0008006" key="6">
    <source>
        <dbReference type="Google" id="ProtNLM"/>
    </source>
</evidence>
<dbReference type="RefSeq" id="WP_087581872.1">
    <property type="nucleotide sequence ID" value="NZ_NDYQ01000011.1"/>
</dbReference>